<dbReference type="KEGG" id="kba:A0U89_12735"/>
<dbReference type="EMBL" id="CP014674">
    <property type="protein sequence ID" value="AOX17851.1"/>
    <property type="molecule type" value="Genomic_DNA"/>
</dbReference>
<dbReference type="SUPFAM" id="SSF55781">
    <property type="entry name" value="GAF domain-like"/>
    <property type="match status" value="1"/>
</dbReference>
<reference evidence="4 5" key="1">
    <citation type="journal article" date="2016" name="Microb. Cell Fact.">
        <title>Dissection of exopolysaccharide biosynthesis in Kozakia baliensis.</title>
        <authorList>
            <person name="Brandt J.U."/>
            <person name="Jakob F."/>
            <person name="Behr J."/>
            <person name="Geissler A.J."/>
            <person name="Vogel R.F."/>
        </authorList>
    </citation>
    <scope>NUCLEOTIDE SEQUENCE [LARGE SCALE GENOMIC DNA]</scope>
    <source>
        <strain evidence="4 5">DSM 14400</strain>
    </source>
</reference>
<protein>
    <submittedName>
        <fullName evidence="4">Uncharacterized protein</fullName>
    </submittedName>
</protein>
<evidence type="ECO:0000256" key="1">
    <source>
        <dbReference type="ARBA" id="ARBA00023015"/>
    </source>
</evidence>
<dbReference type="Gene3D" id="3.30.450.40">
    <property type="match status" value="1"/>
</dbReference>
<dbReference type="PANTHER" id="PTHR30136">
    <property type="entry name" value="HELIX-TURN-HELIX TRANSCRIPTIONAL REGULATOR, ICLR FAMILY"/>
    <property type="match status" value="1"/>
</dbReference>
<accession>A0A1D8UW45</accession>
<dbReference type="GO" id="GO:0045892">
    <property type="term" value="P:negative regulation of DNA-templated transcription"/>
    <property type="evidence" value="ECO:0007669"/>
    <property type="project" value="TreeGrafter"/>
</dbReference>
<dbReference type="InterPro" id="IPR036390">
    <property type="entry name" value="WH_DNA-bd_sf"/>
</dbReference>
<dbReference type="SMART" id="SM00346">
    <property type="entry name" value="HTH_ICLR"/>
    <property type="match status" value="1"/>
</dbReference>
<dbReference type="GO" id="GO:0003700">
    <property type="term" value="F:DNA-binding transcription factor activity"/>
    <property type="evidence" value="ECO:0007669"/>
    <property type="project" value="TreeGrafter"/>
</dbReference>
<dbReference type="STRING" id="153496.A0U89_12735"/>
<proteinExistence type="predicted"/>
<dbReference type="RefSeq" id="WP_029603518.1">
    <property type="nucleotide sequence ID" value="NZ_BJVW01000005.1"/>
</dbReference>
<dbReference type="InterPro" id="IPR050707">
    <property type="entry name" value="HTH_MetabolicPath_Reg"/>
</dbReference>
<name>A0A1D8UW45_9PROT</name>
<dbReference type="InterPro" id="IPR014757">
    <property type="entry name" value="Tscrpt_reg_IclR_C"/>
</dbReference>
<dbReference type="Proteomes" id="UP000179145">
    <property type="component" value="Chromosome"/>
</dbReference>
<keyword evidence="1" id="KW-0805">Transcription regulation</keyword>
<evidence type="ECO:0000313" key="5">
    <source>
        <dbReference type="Proteomes" id="UP000179145"/>
    </source>
</evidence>
<dbReference type="Gene3D" id="1.10.10.10">
    <property type="entry name" value="Winged helix-like DNA-binding domain superfamily/Winged helix DNA-binding domain"/>
    <property type="match status" value="1"/>
</dbReference>
<dbReference type="PROSITE" id="PS51077">
    <property type="entry name" value="HTH_ICLR"/>
    <property type="match status" value="1"/>
</dbReference>
<gene>
    <name evidence="4" type="ORF">A0U89_12735</name>
</gene>
<dbReference type="PANTHER" id="PTHR30136:SF24">
    <property type="entry name" value="HTH-TYPE TRANSCRIPTIONAL REPRESSOR ALLR"/>
    <property type="match status" value="1"/>
</dbReference>
<dbReference type="Pfam" id="PF09339">
    <property type="entry name" value="HTH_IclR"/>
    <property type="match status" value="1"/>
</dbReference>
<dbReference type="GO" id="GO:0003677">
    <property type="term" value="F:DNA binding"/>
    <property type="evidence" value="ECO:0007669"/>
    <property type="project" value="UniProtKB-KW"/>
</dbReference>
<dbReference type="PROSITE" id="PS51078">
    <property type="entry name" value="ICLR_ED"/>
    <property type="match status" value="1"/>
</dbReference>
<keyword evidence="2" id="KW-0238">DNA-binding</keyword>
<dbReference type="Pfam" id="PF01614">
    <property type="entry name" value="IclR_C"/>
    <property type="match status" value="1"/>
</dbReference>
<dbReference type="SUPFAM" id="SSF46785">
    <property type="entry name" value="Winged helix' DNA-binding domain"/>
    <property type="match status" value="1"/>
</dbReference>
<evidence type="ECO:0000313" key="4">
    <source>
        <dbReference type="EMBL" id="AOX17851.1"/>
    </source>
</evidence>
<dbReference type="eggNOG" id="COG1414">
    <property type="taxonomic scope" value="Bacteria"/>
</dbReference>
<dbReference type="InterPro" id="IPR036388">
    <property type="entry name" value="WH-like_DNA-bd_sf"/>
</dbReference>
<dbReference type="InterPro" id="IPR005471">
    <property type="entry name" value="Tscrpt_reg_IclR_N"/>
</dbReference>
<evidence type="ECO:0000256" key="2">
    <source>
        <dbReference type="ARBA" id="ARBA00023125"/>
    </source>
</evidence>
<keyword evidence="3" id="KW-0804">Transcription</keyword>
<keyword evidence="5" id="KW-1185">Reference proteome</keyword>
<dbReference type="InterPro" id="IPR029016">
    <property type="entry name" value="GAF-like_dom_sf"/>
</dbReference>
<evidence type="ECO:0000256" key="3">
    <source>
        <dbReference type="ARBA" id="ARBA00023163"/>
    </source>
</evidence>
<dbReference type="OrthoDB" id="6057486at2"/>
<sequence length="258" mass="28566">MAYSDNQWPQGTQTLGRGLSIVTAVSAGIETLSDLAREIGCTRSTTQRLTAALLRQGWLRQEANNRYALGEQLGRLAVQAQVSLPLTDIGLPFLKKLSEATRDTVHLGIRSGDQVIYLHKSEGRRGLEMRSRIGQQMPLARTGIGRALLLDDGEAEWVRLYRINYRDTLDGMESWLERMRVYQSTGCVFDLEDNEIGIHCVAAPVRDAMGSIVAAISVASASPYLPVSRMETLASVVRQTARQISEQLGWRMMSDVAD</sequence>
<dbReference type="AlphaFoldDB" id="A0A1D8UW45"/>
<organism evidence="4 5">
    <name type="scientific">Kozakia baliensis</name>
    <dbReference type="NCBI Taxonomy" id="153496"/>
    <lineage>
        <taxon>Bacteria</taxon>
        <taxon>Pseudomonadati</taxon>
        <taxon>Pseudomonadota</taxon>
        <taxon>Alphaproteobacteria</taxon>
        <taxon>Acetobacterales</taxon>
        <taxon>Acetobacteraceae</taxon>
        <taxon>Kozakia</taxon>
    </lineage>
</organism>